<dbReference type="InterPro" id="IPR032809">
    <property type="entry name" value="Put_HupE_UreJ"/>
</dbReference>
<dbReference type="AlphaFoldDB" id="A0A2M8W716"/>
<feature type="transmembrane region" description="Helical" evidence="1">
    <location>
        <begin position="388"/>
        <end position="409"/>
    </location>
</feature>
<dbReference type="Proteomes" id="UP000231586">
    <property type="component" value="Unassembled WGS sequence"/>
</dbReference>
<organism evidence="2 3">
    <name type="scientific">Luteimicrobium subarcticum</name>
    <dbReference type="NCBI Taxonomy" id="620910"/>
    <lineage>
        <taxon>Bacteria</taxon>
        <taxon>Bacillati</taxon>
        <taxon>Actinomycetota</taxon>
        <taxon>Actinomycetes</taxon>
        <taxon>Micrococcales</taxon>
        <taxon>Luteimicrobium</taxon>
    </lineage>
</organism>
<keyword evidence="1" id="KW-0812">Transmembrane</keyword>
<dbReference type="PROSITE" id="PS51257">
    <property type="entry name" value="PROKAR_LIPOPROTEIN"/>
    <property type="match status" value="1"/>
</dbReference>
<gene>
    <name evidence="2" type="ORF">CLV34_2648</name>
</gene>
<feature type="transmembrane region" description="Helical" evidence="1">
    <location>
        <begin position="356"/>
        <end position="381"/>
    </location>
</feature>
<reference evidence="2 3" key="1">
    <citation type="submission" date="2017-11" db="EMBL/GenBank/DDBJ databases">
        <title>Genomic Encyclopedia of Archaeal and Bacterial Type Strains, Phase II (KMG-II): From Individual Species to Whole Genera.</title>
        <authorList>
            <person name="Goeker M."/>
        </authorList>
    </citation>
    <scope>NUCLEOTIDE SEQUENCE [LARGE SCALE GENOMIC DNA]</scope>
    <source>
        <strain evidence="2 3">DSM 22413</strain>
    </source>
</reference>
<feature type="transmembrane region" description="Helical" evidence="1">
    <location>
        <begin position="324"/>
        <end position="344"/>
    </location>
</feature>
<keyword evidence="1" id="KW-1133">Transmembrane helix</keyword>
<evidence type="ECO:0000313" key="2">
    <source>
        <dbReference type="EMBL" id="PJI86727.1"/>
    </source>
</evidence>
<evidence type="ECO:0000256" key="1">
    <source>
        <dbReference type="SAM" id="Phobius"/>
    </source>
</evidence>
<keyword evidence="1" id="KW-0472">Membrane</keyword>
<dbReference type="Pfam" id="PF13795">
    <property type="entry name" value="HupE_UreJ_2"/>
    <property type="match status" value="1"/>
</dbReference>
<feature type="transmembrane region" description="Helical" evidence="1">
    <location>
        <begin position="277"/>
        <end position="295"/>
    </location>
</feature>
<proteinExistence type="predicted"/>
<name>A0A2M8W716_9MICO</name>
<evidence type="ECO:0000313" key="3">
    <source>
        <dbReference type="Proteomes" id="UP000231586"/>
    </source>
</evidence>
<comment type="caution">
    <text evidence="2">The sequence shown here is derived from an EMBL/GenBank/DDBJ whole genome shotgun (WGS) entry which is preliminary data.</text>
</comment>
<accession>A0A2M8W716</accession>
<dbReference type="RefSeq" id="WP_100350753.1">
    <property type="nucleotide sequence ID" value="NZ_PGTZ01000010.1"/>
</dbReference>
<feature type="transmembrane region" description="Helical" evidence="1">
    <location>
        <begin position="224"/>
        <end position="241"/>
    </location>
</feature>
<protein>
    <submittedName>
        <fullName evidence="2">HupE/UreJ protein</fullName>
    </submittedName>
</protein>
<dbReference type="EMBL" id="PGTZ01000010">
    <property type="protein sequence ID" value="PJI86727.1"/>
    <property type="molecule type" value="Genomic_DNA"/>
</dbReference>
<keyword evidence="3" id="KW-1185">Reference proteome</keyword>
<dbReference type="OrthoDB" id="9808870at2"/>
<sequence>MSRLVPLPAARTRGATPARRWATAALAVVAACLALPVLGAGTSSAHGFSSSVYASVVAGPEGAVRTTLDLEYDVLVVSAGTAEDDPDLVADGSADFGTGHEVDALHGHPDAVLAYVTDRFRVSADGAACALTQVGRATVHQRDGVPYATLVLDHACGRAAAGHEIRSTLFPDSEGIVRGTETIVTYHLDGRSGSAALDTVTPSVSTQQSTASHLLEFLRLGAEHLLTGLDHILFLLALIVGSRRLRDVVGAATSFTLAHSVTFLLAALGIVHVSSRWVEPTIALSIALVAGWYLWRLRARRGTETFEAPTVGRLGMDRADWTRLGIVFGFGLVHGLGFAGALGIDAAWSWTLLSSLLVFNVGIELVQLSIIALVFPPLVLLRRRAPRTALWAGAVVAAGVSAVGLFWFVQRVAGVG</sequence>
<feature type="transmembrane region" description="Helical" evidence="1">
    <location>
        <begin position="248"/>
        <end position="271"/>
    </location>
</feature>